<evidence type="ECO:0000256" key="9">
    <source>
        <dbReference type="SAM" id="MobiDB-lite"/>
    </source>
</evidence>
<comment type="catalytic activity">
    <reaction evidence="8">
        <text>DNA(n) + a 2'-deoxyribonucleoside 5'-triphosphate = DNA(n+1) + diphosphate</text>
        <dbReference type="Rhea" id="RHEA:22508"/>
        <dbReference type="Rhea" id="RHEA-COMP:17339"/>
        <dbReference type="Rhea" id="RHEA-COMP:17340"/>
        <dbReference type="ChEBI" id="CHEBI:33019"/>
        <dbReference type="ChEBI" id="CHEBI:61560"/>
        <dbReference type="ChEBI" id="CHEBI:173112"/>
        <dbReference type="EC" id="2.7.7.7"/>
    </reaction>
</comment>
<dbReference type="GO" id="GO:0006260">
    <property type="term" value="P:DNA replication"/>
    <property type="evidence" value="ECO:0007669"/>
    <property type="project" value="UniProtKB-KW"/>
</dbReference>
<keyword evidence="11" id="KW-1185">Reference proteome</keyword>
<evidence type="ECO:0000256" key="8">
    <source>
        <dbReference type="ARBA" id="ARBA00049244"/>
    </source>
</evidence>
<evidence type="ECO:0000313" key="11">
    <source>
        <dbReference type="Proteomes" id="UP000887572"/>
    </source>
</evidence>
<evidence type="ECO:0000313" key="12">
    <source>
        <dbReference type="WBParaSite" id="Gr19_v10_g7918.t1"/>
    </source>
</evidence>
<feature type="compositionally biased region" description="Basic and acidic residues" evidence="9">
    <location>
        <begin position="291"/>
        <end position="306"/>
    </location>
</feature>
<evidence type="ECO:0000256" key="5">
    <source>
        <dbReference type="ARBA" id="ARBA00022705"/>
    </source>
</evidence>
<dbReference type="Proteomes" id="UP000887572">
    <property type="component" value="Unplaced"/>
</dbReference>
<dbReference type="Gene3D" id="3.90.1600.10">
    <property type="entry name" value="Palm domain of DNA polymerase"/>
    <property type="match status" value="1"/>
</dbReference>
<feature type="compositionally biased region" description="Low complexity" evidence="9">
    <location>
        <begin position="13"/>
        <end position="31"/>
    </location>
</feature>
<dbReference type="InterPro" id="IPR012337">
    <property type="entry name" value="RNaseH-like_sf"/>
</dbReference>
<evidence type="ECO:0000256" key="6">
    <source>
        <dbReference type="ARBA" id="ARBA00022932"/>
    </source>
</evidence>
<dbReference type="EC" id="2.7.7.7" evidence="2"/>
<keyword evidence="7" id="KW-0238">DNA-binding</keyword>
<organism evidence="11 12">
    <name type="scientific">Globodera rostochiensis</name>
    <name type="common">Golden nematode worm</name>
    <name type="synonym">Heterodera rostochiensis</name>
    <dbReference type="NCBI Taxonomy" id="31243"/>
    <lineage>
        <taxon>Eukaryota</taxon>
        <taxon>Metazoa</taxon>
        <taxon>Ecdysozoa</taxon>
        <taxon>Nematoda</taxon>
        <taxon>Chromadorea</taxon>
        <taxon>Rhabditida</taxon>
        <taxon>Tylenchina</taxon>
        <taxon>Tylenchomorpha</taxon>
        <taxon>Tylenchoidea</taxon>
        <taxon>Heteroderidae</taxon>
        <taxon>Heteroderinae</taxon>
        <taxon>Globodera</taxon>
    </lineage>
</organism>
<keyword evidence="4" id="KW-0548">Nucleotidyltransferase</keyword>
<dbReference type="WBParaSite" id="Gr19_v10_g7918.t1">
    <property type="protein sequence ID" value="Gr19_v10_g7918.t1"/>
    <property type="gene ID" value="Gr19_v10_g7918"/>
</dbReference>
<dbReference type="InterPro" id="IPR036397">
    <property type="entry name" value="RNaseH_sf"/>
</dbReference>
<dbReference type="GO" id="GO:0003887">
    <property type="term" value="F:DNA-directed DNA polymerase activity"/>
    <property type="evidence" value="ECO:0007669"/>
    <property type="project" value="UniProtKB-KW"/>
</dbReference>
<feature type="compositionally biased region" description="Acidic residues" evidence="9">
    <location>
        <begin position="719"/>
        <end position="733"/>
    </location>
</feature>
<proteinExistence type="inferred from homology"/>
<feature type="compositionally biased region" description="Pro residues" evidence="9">
    <location>
        <begin position="1660"/>
        <end position="1721"/>
    </location>
</feature>
<dbReference type="PANTHER" id="PTHR33568:SF3">
    <property type="entry name" value="DNA-DIRECTED DNA POLYMERASE"/>
    <property type="match status" value="1"/>
</dbReference>
<dbReference type="SUPFAM" id="SSF56672">
    <property type="entry name" value="DNA/RNA polymerases"/>
    <property type="match status" value="1"/>
</dbReference>
<dbReference type="PANTHER" id="PTHR33568">
    <property type="entry name" value="DNA POLYMERASE"/>
    <property type="match status" value="1"/>
</dbReference>
<protein>
    <recommendedName>
        <fullName evidence="2">DNA-directed DNA polymerase</fullName>
        <ecNumber evidence="2">2.7.7.7</ecNumber>
    </recommendedName>
</protein>
<evidence type="ECO:0000256" key="4">
    <source>
        <dbReference type="ARBA" id="ARBA00022695"/>
    </source>
</evidence>
<feature type="region of interest" description="Disordered" evidence="9">
    <location>
        <begin position="1"/>
        <end position="36"/>
    </location>
</feature>
<dbReference type="SUPFAM" id="SSF53098">
    <property type="entry name" value="Ribonuclease H-like"/>
    <property type="match status" value="1"/>
</dbReference>
<keyword evidence="5" id="KW-0235">DNA replication</keyword>
<keyword evidence="6" id="KW-0239">DNA-directed DNA polymerase</keyword>
<dbReference type="GO" id="GO:0003677">
    <property type="term" value="F:DNA binding"/>
    <property type="evidence" value="ECO:0007669"/>
    <property type="project" value="UniProtKB-KW"/>
</dbReference>
<feature type="region of interest" description="Disordered" evidence="9">
    <location>
        <begin position="270"/>
        <end position="306"/>
    </location>
</feature>
<feature type="domain" description="DNA-directed DNA polymerase family B mitochondria/virus" evidence="10">
    <location>
        <begin position="863"/>
        <end position="1058"/>
    </location>
</feature>
<feature type="domain" description="DNA-directed DNA polymerase family B mitochondria/virus" evidence="10">
    <location>
        <begin position="1208"/>
        <end position="1381"/>
    </location>
</feature>
<evidence type="ECO:0000256" key="3">
    <source>
        <dbReference type="ARBA" id="ARBA00022679"/>
    </source>
</evidence>
<dbReference type="GO" id="GO:0000166">
    <property type="term" value="F:nucleotide binding"/>
    <property type="evidence" value="ECO:0007669"/>
    <property type="project" value="InterPro"/>
</dbReference>
<evidence type="ECO:0000259" key="10">
    <source>
        <dbReference type="Pfam" id="PF03175"/>
    </source>
</evidence>
<dbReference type="GO" id="GO:0042575">
    <property type="term" value="C:DNA polymerase complex"/>
    <property type="evidence" value="ECO:0007669"/>
    <property type="project" value="UniProtKB-ARBA"/>
</dbReference>
<keyword evidence="3" id="KW-0808">Transferase</keyword>
<evidence type="ECO:0000256" key="1">
    <source>
        <dbReference type="ARBA" id="ARBA00005755"/>
    </source>
</evidence>
<feature type="region of interest" description="Disordered" evidence="9">
    <location>
        <begin position="1638"/>
        <end position="1759"/>
    </location>
</feature>
<dbReference type="InterPro" id="IPR023211">
    <property type="entry name" value="DNA_pol_palm_dom_sf"/>
</dbReference>
<sequence>MANQQNNWPPRQPLVGQVQPGQQVGHQPSVGPYGGVRPPFNWQYGGAQQSQQGIVRRPMFVQQPPQQAQIGHPPTGVHVQHTDPVSGFNLGEMFKISDNIVKRRHHAQHWLFEQLPLCLIVDSTDHRPQQMTAFGPLPVTNAILRTGEGHKVEACGWRQQSNVLAALTNGNAYWFFNCRAKARYQQTDCWYRISVDGFSAYVVEEPTVVVVPNWPISSVQSGGGPSGGGPTANAPTTQQLEPVQDGHHVESGHEGDAARRNGAERNQAAPRLLAGRSGTQTQRDPLPGPSSRDRPPQRRAAEPVRERIANDRLFVIERSTPMRNVSRNTRGEIAEIRFLPLEDADRPDLLLPTLIQQLLDRVLQDRPPALMVGLQLHAPGLERPFVVRLRPPEQNNAATLAAAIERLNEQSAAGIDLLSGTTVAKVLAVWPLEQVRTDSQRGGACDLDREHHVSHTVQSLVRVQNPGDRLCLARAVLLGLRDRICQMPGGGGRAAFNLYAGQQHQHGPAARNLLRRAGISRHKRLYRLEDVDRLQTWLNNIYGQGEVRLTIFEKEMEYRISFKGGGVAQFDLCLLLEREHFNYIGRIEQLFKVAKYCIDCERGLQNGDNSARLCPECRFIFPNNNCYDHHLARQAASPMDGRGQRQRRPICEWRRVCRVCGRIAYAGAHQCPPRHPVVGGNCRRCGGPHTTDHPCFIQPIGALPAQRALSPVSTTHSGDEEDSEVEDEDDNDDNDKPIRLCFFDAETSQDRPLQLHAQLVNKYVPLLIVAEVICERCIRAGISVHDGHGRRAPSCVCGTARGPQMRQWSSPPFFPQPAPAGAPTYNPRRFFFHSFDNDEAVDPVDQFLDFLLNNGPRKAHTVCIAHNGGKYDFHLVLEALHRRSLPPKRLCTTGLKIYSMRLSGNHQRRITFKDSLNYFFCELDALVKSFDLPSNLATVKPFFPYLYIQRQHLHQRLQGLPPMEFYAPDTMKTDKREKFLRWYTNNTEGAAFQLREQLIMYCTNDVAILRESVIRFRQLIGEHTQGLDPFTNASTAAGLALSTLRRCFLPANRLVHSPEGGYLRGRRASAESQRYIRFFELENPGAQVQCASWSVGEANIEDSGYRVDGLWVRQQPLRPLAIEWMGCYYHGCPDCFPNRQQRLAAGRTAEDLYERTVRRLWELEHVHGCEIHAVWACRWKEQLRRDQQLKQRYDAVFVPCPLDPRNDALRGGRTEPFKLHHVCAPDEEILCIDIVSLYPYVMKVNPFPVGNPRVLTREVLLEPPTPSLPWTTPTEFRGLLLVRVLPPRNIRIPLLGYRTQDGRFTFPLCAWCADRKQQRPCRHSPEKRSWVSAYTHVELNKALELGYVVTDLFEVWHYEDWDDTLFRSYVNTFVGLKVQASGWPDGCVTEEQRQAYLDDFWQTEGIRLDPAKIAPNPGLRLIAKTLANSLWGKLAQRVGHTEVRYTRTPAEFHRLLEDPTLDKLDFVHVSPHMDRCVVRKRSECWRWTEPELLYCDTDSIYYVNKMGGPCVAEGEALGQMKREHADRRIVEFVAGGPKNYGIRHTKRMDGTDERANLKIRSFRLSYATQQLLNFDSMKELTLATYNIDGPIDTVLDQEELYVYGGAEQQAIQVTFPQIGRTVQADLYTHQAHKDYRPYYAKGRVRPGMQTRPFGYTDNAEPPPPPPGGPPPPPPGGGEPPPPGGGGPPPPPPPGGGGPPPPPPGGGGPSPPGGGVPPPPPLLRSAQAKGVLPEQRQTPPRREGGRQPDPTHPGHSGWFM</sequence>
<feature type="region of interest" description="Disordered" evidence="9">
    <location>
        <begin position="708"/>
        <end position="736"/>
    </location>
</feature>
<dbReference type="InterPro" id="IPR043502">
    <property type="entry name" value="DNA/RNA_pol_sf"/>
</dbReference>
<dbReference type="Gene3D" id="3.30.420.10">
    <property type="entry name" value="Ribonuclease H-like superfamily/Ribonuclease H"/>
    <property type="match status" value="1"/>
</dbReference>
<accession>A0A914I8M8</accession>
<evidence type="ECO:0000256" key="7">
    <source>
        <dbReference type="ARBA" id="ARBA00023125"/>
    </source>
</evidence>
<dbReference type="InterPro" id="IPR004868">
    <property type="entry name" value="DNA-dir_DNA_pol_B_mt/vir"/>
</dbReference>
<reference evidence="12" key="1">
    <citation type="submission" date="2022-11" db="UniProtKB">
        <authorList>
            <consortium name="WormBaseParasite"/>
        </authorList>
    </citation>
    <scope>IDENTIFICATION</scope>
</reference>
<name>A0A914I8M8_GLORO</name>
<dbReference type="Pfam" id="PF03175">
    <property type="entry name" value="DNA_pol_B_2"/>
    <property type="match status" value="2"/>
</dbReference>
<evidence type="ECO:0000256" key="2">
    <source>
        <dbReference type="ARBA" id="ARBA00012417"/>
    </source>
</evidence>
<comment type="similarity">
    <text evidence="1">Belongs to the DNA polymerase type-B family.</text>
</comment>